<feature type="transmembrane region" description="Helical" evidence="1">
    <location>
        <begin position="12"/>
        <end position="32"/>
    </location>
</feature>
<evidence type="ECO:0000313" key="2">
    <source>
        <dbReference type="EMBL" id="KAG9247477.1"/>
    </source>
</evidence>
<comment type="caution">
    <text evidence="2">The sequence shown here is derived from an EMBL/GenBank/DDBJ whole genome shotgun (WGS) entry which is preliminary data.</text>
</comment>
<keyword evidence="1" id="KW-1133">Transmembrane helix</keyword>
<dbReference type="EMBL" id="MU253771">
    <property type="protein sequence ID" value="KAG9247477.1"/>
    <property type="molecule type" value="Genomic_DNA"/>
</dbReference>
<dbReference type="OrthoDB" id="10548851at2759"/>
<keyword evidence="1" id="KW-0472">Membrane</keyword>
<proteinExistence type="predicted"/>
<reference evidence="2" key="1">
    <citation type="journal article" date="2021" name="IMA Fungus">
        <title>Genomic characterization of three marine fungi, including Emericellopsis atlantica sp. nov. with signatures of a generalist lifestyle and marine biomass degradation.</title>
        <authorList>
            <person name="Hagestad O.C."/>
            <person name="Hou L."/>
            <person name="Andersen J.H."/>
            <person name="Hansen E.H."/>
            <person name="Altermark B."/>
            <person name="Li C."/>
            <person name="Kuhnert E."/>
            <person name="Cox R.J."/>
            <person name="Crous P.W."/>
            <person name="Spatafora J.W."/>
            <person name="Lail K."/>
            <person name="Amirebrahimi M."/>
            <person name="Lipzen A."/>
            <person name="Pangilinan J."/>
            <person name="Andreopoulos W."/>
            <person name="Hayes R.D."/>
            <person name="Ng V."/>
            <person name="Grigoriev I.V."/>
            <person name="Jackson S.A."/>
            <person name="Sutton T.D.S."/>
            <person name="Dobson A.D.W."/>
            <person name="Rama T."/>
        </authorList>
    </citation>
    <scope>NUCLEOTIDE SEQUENCE</scope>
    <source>
        <strain evidence="2">TRa3180A</strain>
    </source>
</reference>
<evidence type="ECO:0000256" key="1">
    <source>
        <dbReference type="SAM" id="Phobius"/>
    </source>
</evidence>
<feature type="transmembrane region" description="Helical" evidence="1">
    <location>
        <begin position="86"/>
        <end position="106"/>
    </location>
</feature>
<dbReference type="AlphaFoldDB" id="A0A9P7Z8Z3"/>
<accession>A0A9P7Z8Z3</accession>
<organism evidence="2 3">
    <name type="scientific">Calycina marina</name>
    <dbReference type="NCBI Taxonomy" id="1763456"/>
    <lineage>
        <taxon>Eukaryota</taxon>
        <taxon>Fungi</taxon>
        <taxon>Dikarya</taxon>
        <taxon>Ascomycota</taxon>
        <taxon>Pezizomycotina</taxon>
        <taxon>Leotiomycetes</taxon>
        <taxon>Helotiales</taxon>
        <taxon>Pezizellaceae</taxon>
        <taxon>Calycina</taxon>
    </lineage>
</organism>
<feature type="transmembrane region" description="Helical" evidence="1">
    <location>
        <begin position="118"/>
        <end position="138"/>
    </location>
</feature>
<dbReference type="Proteomes" id="UP000887226">
    <property type="component" value="Unassembled WGS sequence"/>
</dbReference>
<keyword evidence="3" id="KW-1185">Reference proteome</keyword>
<keyword evidence="1" id="KW-0812">Transmembrane</keyword>
<gene>
    <name evidence="2" type="ORF">BJ878DRAFT_539262</name>
</gene>
<dbReference type="PROSITE" id="PS51257">
    <property type="entry name" value="PROKAR_LIPOPROTEIN"/>
    <property type="match status" value="1"/>
</dbReference>
<evidence type="ECO:0000313" key="3">
    <source>
        <dbReference type="Proteomes" id="UP000887226"/>
    </source>
</evidence>
<feature type="transmembrane region" description="Helical" evidence="1">
    <location>
        <begin position="52"/>
        <end position="74"/>
    </location>
</feature>
<protein>
    <submittedName>
        <fullName evidence="2">Uncharacterized protein</fullName>
    </submittedName>
</protein>
<sequence>MQFFRRRTARSYVEFIWIYFACFLISSCWFILKDSLLVDGSISHLLRATFKILISPLRMSSSFLALGFFLAVWNVRDLEAPVWRDLCLAASAVQLIVQTLCASRILLASSGASFSTTFRVQVEALLMAYFLVSVIFGFHWDGRLMDADVWMAESTCRISRDFRRWTESNERELWPAVKEMVDDAEPIAEIRKAAEDWRQQDHEFRVWRRSGETIRRGIVKEMLAQGYAINRLREIAKRIEVEDERPENPIHAFY</sequence>
<name>A0A9P7Z8Z3_9HELO</name>